<evidence type="ECO:0000256" key="1">
    <source>
        <dbReference type="SAM" id="MobiDB-lite"/>
    </source>
</evidence>
<evidence type="ECO:0000313" key="3">
    <source>
        <dbReference type="Proteomes" id="UP000234525"/>
    </source>
</evidence>
<comment type="caution">
    <text evidence="2">The sequence shown here is derived from an EMBL/GenBank/DDBJ whole genome shotgun (WGS) entry which is preliminary data.</text>
</comment>
<name>A0A2H1K6W5_BREAU</name>
<dbReference type="RefSeq" id="WP_257944353.1">
    <property type="nucleotide sequence ID" value="NZ_BJME01000015.1"/>
</dbReference>
<reference evidence="2" key="1">
    <citation type="submission" date="2017-03" db="EMBL/GenBank/DDBJ databases">
        <authorList>
            <person name="Monnet C."/>
        </authorList>
    </citation>
    <scope>NUCLEOTIDE SEQUENCE [LARGE SCALE GENOMIC DNA]</scope>
    <source>
        <strain evidence="2">ATCC 9175</strain>
    </source>
</reference>
<dbReference type="EMBL" id="FXZB01000026">
    <property type="protein sequence ID" value="SMX95521.1"/>
    <property type="molecule type" value="Genomic_DNA"/>
</dbReference>
<organism evidence="2 3">
    <name type="scientific">Brevibacterium aurantiacum</name>
    <dbReference type="NCBI Taxonomy" id="273384"/>
    <lineage>
        <taxon>Bacteria</taxon>
        <taxon>Bacillati</taxon>
        <taxon>Actinomycetota</taxon>
        <taxon>Actinomycetes</taxon>
        <taxon>Micrococcales</taxon>
        <taxon>Brevibacteriaceae</taxon>
        <taxon>Brevibacterium</taxon>
    </lineage>
</organism>
<feature type="compositionally biased region" description="Low complexity" evidence="1">
    <location>
        <begin position="33"/>
        <end position="52"/>
    </location>
</feature>
<protein>
    <submittedName>
        <fullName evidence="2">Uncharacterized protein</fullName>
    </submittedName>
</protein>
<keyword evidence="3" id="KW-1185">Reference proteome</keyword>
<dbReference type="Proteomes" id="UP000234525">
    <property type="component" value="Unassembled WGS sequence"/>
</dbReference>
<gene>
    <name evidence="2" type="ORF">BAUR9175_03198</name>
</gene>
<accession>A0A2H1K6W5</accession>
<feature type="region of interest" description="Disordered" evidence="1">
    <location>
        <begin position="1"/>
        <end position="57"/>
    </location>
</feature>
<feature type="compositionally biased region" description="Basic and acidic residues" evidence="1">
    <location>
        <begin position="13"/>
        <end position="23"/>
    </location>
</feature>
<dbReference type="AlphaFoldDB" id="A0A2H1K6W5"/>
<evidence type="ECO:0000313" key="2">
    <source>
        <dbReference type="EMBL" id="SMX95521.1"/>
    </source>
</evidence>
<sequence>MMAKQGASKKSSAKKDSTKKDEVTMTVTKDAEAPAQAADPAAAQQAPGQAAEKSALKTKQSKKIRLTSIAFVESPLQFLSALETHESDEDLLIRARANAKGMTSFLDAFDLAWLPKHVSLERVGAKPGILRKRNFDRIYIGDACSGQVHKALALAYLERRMPEVVILDDGLATYSTIEILTAARGPLVRPRQKLKASRAVMAAHVADRLRGLAPAGKLRWHTALPVSKAMRKAFLKTGAEITRHKFEHLQTLPTGGSHPRDNPVIGSALVADGLIHEDSYRAWLEELMAHGPITYYPHRRETDEFLAELDRDERVRIKHVGLPIELRLVNLPPNSTIRSLPSTAAISLATLNPDVTIAVTEIPPEWWTGASADSLRKSLNAQSVKADVDT</sequence>
<proteinExistence type="predicted"/>